<evidence type="ECO:0000256" key="7">
    <source>
        <dbReference type="ARBA" id="ARBA00023136"/>
    </source>
</evidence>
<evidence type="ECO:0000256" key="1">
    <source>
        <dbReference type="ARBA" id="ARBA00004429"/>
    </source>
</evidence>
<feature type="domain" description="Prepilin peptidase A24 N-terminal" evidence="12">
    <location>
        <begin position="16"/>
        <end position="113"/>
    </location>
</feature>
<dbReference type="Proteomes" id="UP000647424">
    <property type="component" value="Unassembled WGS sequence"/>
</dbReference>
<keyword evidence="9" id="KW-0378">Hydrolase</keyword>
<protein>
    <recommendedName>
        <fullName evidence="9">Prepilin leader peptidase/N-methyltransferase</fullName>
        <ecNumber evidence="9">2.1.1.-</ecNumber>
        <ecNumber evidence="9">3.4.23.43</ecNumber>
    </recommendedName>
</protein>
<comment type="catalytic activity">
    <reaction evidence="9">
        <text>Typically cleaves a -Gly-|-Phe- bond to release an N-terminal, basic peptide of 5-8 residues from type IV prepilin, and then N-methylates the new N-terminal amino group, the methyl donor being S-adenosyl-L-methionine.</text>
        <dbReference type="EC" id="3.4.23.43"/>
    </reaction>
</comment>
<dbReference type="Pfam" id="PF06750">
    <property type="entry name" value="A24_N_bact"/>
    <property type="match status" value="1"/>
</dbReference>
<dbReference type="InterPro" id="IPR050882">
    <property type="entry name" value="Prepilin_peptidase/N-MTase"/>
</dbReference>
<dbReference type="GO" id="GO:0004190">
    <property type="term" value="F:aspartic-type endopeptidase activity"/>
    <property type="evidence" value="ECO:0007669"/>
    <property type="project" value="UniProtKB-EC"/>
</dbReference>
<evidence type="ECO:0000313" key="14">
    <source>
        <dbReference type="Proteomes" id="UP000647424"/>
    </source>
</evidence>
<evidence type="ECO:0000256" key="8">
    <source>
        <dbReference type="RuleBase" id="RU003793"/>
    </source>
</evidence>
<feature type="domain" description="Prepilin type IV endopeptidase peptidase" evidence="11">
    <location>
        <begin position="129"/>
        <end position="237"/>
    </location>
</feature>
<keyword evidence="4" id="KW-0997">Cell inner membrane</keyword>
<dbReference type="GO" id="GO:0006465">
    <property type="term" value="P:signal peptide processing"/>
    <property type="evidence" value="ECO:0007669"/>
    <property type="project" value="TreeGrafter"/>
</dbReference>
<dbReference type="EMBL" id="JACYFT010000001">
    <property type="protein sequence ID" value="MBD8049411.1"/>
    <property type="molecule type" value="Genomic_DNA"/>
</dbReference>
<dbReference type="EC" id="2.1.1.-" evidence="9"/>
<comment type="subcellular location">
    <subcellularLocation>
        <location evidence="1">Cell inner membrane</location>
        <topology evidence="1">Multi-pass membrane protein</topology>
    </subcellularLocation>
    <subcellularLocation>
        <location evidence="9">Cell membrane</location>
        <topology evidence="9">Multi-pass membrane protein</topology>
    </subcellularLocation>
</comment>
<keyword evidence="9" id="KW-0511">Multifunctional enzyme</keyword>
<comment type="function">
    <text evidence="9">Plays an essential role in type IV pili and type II pseudopili formation by proteolytically removing the leader sequence from substrate proteins and subsequently monomethylating the alpha-amino group of the newly exposed N-terminal phenylalanine.</text>
</comment>
<dbReference type="Gene3D" id="1.20.120.1220">
    <property type="match status" value="1"/>
</dbReference>
<keyword evidence="6 10" id="KW-1133">Transmembrane helix</keyword>
<keyword evidence="3" id="KW-1003">Cell membrane</keyword>
<feature type="transmembrane region" description="Helical" evidence="10">
    <location>
        <begin position="212"/>
        <end position="238"/>
    </location>
</feature>
<evidence type="ECO:0000256" key="4">
    <source>
        <dbReference type="ARBA" id="ARBA00022519"/>
    </source>
</evidence>
<evidence type="ECO:0000256" key="5">
    <source>
        <dbReference type="ARBA" id="ARBA00022692"/>
    </source>
</evidence>
<dbReference type="PANTHER" id="PTHR30487:SF0">
    <property type="entry name" value="PREPILIN LEADER PEPTIDASE_N-METHYLTRANSFERASE-RELATED"/>
    <property type="match status" value="1"/>
</dbReference>
<evidence type="ECO:0000313" key="13">
    <source>
        <dbReference type="EMBL" id="MBD8049411.1"/>
    </source>
</evidence>
<keyword evidence="9" id="KW-0645">Protease</keyword>
<keyword evidence="14" id="KW-1185">Reference proteome</keyword>
<dbReference type="GO" id="GO:0032259">
    <property type="term" value="P:methylation"/>
    <property type="evidence" value="ECO:0007669"/>
    <property type="project" value="UniProtKB-KW"/>
</dbReference>
<evidence type="ECO:0000259" key="11">
    <source>
        <dbReference type="Pfam" id="PF01478"/>
    </source>
</evidence>
<evidence type="ECO:0000256" key="6">
    <source>
        <dbReference type="ARBA" id="ARBA00022989"/>
    </source>
</evidence>
<dbReference type="GO" id="GO:0008168">
    <property type="term" value="F:methyltransferase activity"/>
    <property type="evidence" value="ECO:0007669"/>
    <property type="project" value="UniProtKB-KW"/>
</dbReference>
<evidence type="ECO:0000256" key="9">
    <source>
        <dbReference type="RuleBase" id="RU003794"/>
    </source>
</evidence>
<dbReference type="PANTHER" id="PTHR30487">
    <property type="entry name" value="TYPE 4 PREPILIN-LIKE PROTEINS LEADER PEPTIDE-PROCESSING ENZYME"/>
    <property type="match status" value="1"/>
</dbReference>
<gene>
    <name evidence="13" type="ORF">IC609_02565</name>
</gene>
<dbReference type="PRINTS" id="PR00864">
    <property type="entry name" value="PREPILNPTASE"/>
</dbReference>
<keyword evidence="9" id="KW-0489">Methyltransferase</keyword>
<keyword evidence="9" id="KW-0808">Transferase</keyword>
<evidence type="ECO:0000259" key="12">
    <source>
        <dbReference type="Pfam" id="PF06750"/>
    </source>
</evidence>
<sequence>MVPDAFAFAPWVLAALLGLVVGSFLNVAIHRLPLMLEREWQAAHDAPETPSPHFNLAVPASHCPHCTHPLHMHDNIPVLSYLVLRGKCRHCQAAIHWQYPAVELLTAALFVWSLGRYGLTGQALAWAGFAAALLALAVIDARTTLLPDVLTQPLTWAGLLAALMGYSSVPLPDALWGAVGGYLFLWSVYWLFRLVTGQEGMGQGDFKLLAALGAWFGWQALIALVMVASLSGLVVGLWLKWRQRLPAGGYIPFGPFLALAGVVQMVWGSSTWLTL</sequence>
<feature type="transmembrane region" description="Helical" evidence="10">
    <location>
        <begin position="250"/>
        <end position="267"/>
    </location>
</feature>
<accession>A0A927FE61</accession>
<dbReference type="AlphaFoldDB" id="A0A927FE61"/>
<feature type="transmembrane region" description="Helical" evidence="10">
    <location>
        <begin position="123"/>
        <end position="143"/>
    </location>
</feature>
<dbReference type="EC" id="3.4.23.43" evidence="9"/>
<organism evidence="13 14">
    <name type="scientific">Limnohabitans radicicola</name>
    <dbReference type="NCBI Taxonomy" id="2771427"/>
    <lineage>
        <taxon>Bacteria</taxon>
        <taxon>Pseudomonadati</taxon>
        <taxon>Pseudomonadota</taxon>
        <taxon>Betaproteobacteria</taxon>
        <taxon>Burkholderiales</taxon>
        <taxon>Comamonadaceae</taxon>
        <taxon>Limnohabitans</taxon>
    </lineage>
</organism>
<evidence type="ECO:0000256" key="10">
    <source>
        <dbReference type="SAM" id="Phobius"/>
    </source>
</evidence>
<comment type="similarity">
    <text evidence="2 8">Belongs to the peptidase A24 family.</text>
</comment>
<evidence type="ECO:0000256" key="3">
    <source>
        <dbReference type="ARBA" id="ARBA00022475"/>
    </source>
</evidence>
<evidence type="ECO:0000256" key="2">
    <source>
        <dbReference type="ARBA" id="ARBA00005801"/>
    </source>
</evidence>
<dbReference type="GO" id="GO:0005886">
    <property type="term" value="C:plasma membrane"/>
    <property type="evidence" value="ECO:0007669"/>
    <property type="project" value="UniProtKB-SubCell"/>
</dbReference>
<reference evidence="13" key="1">
    <citation type="submission" date="2020-09" db="EMBL/GenBank/DDBJ databases">
        <title>Genome seq and assembly of Limnohabitants sp.</title>
        <authorList>
            <person name="Chhetri G."/>
        </authorList>
    </citation>
    <scope>NUCLEOTIDE SEQUENCE</scope>
    <source>
        <strain evidence="13">JUR4</strain>
    </source>
</reference>
<feature type="transmembrane region" description="Helical" evidence="10">
    <location>
        <begin position="149"/>
        <end position="167"/>
    </location>
</feature>
<dbReference type="InterPro" id="IPR014032">
    <property type="entry name" value="Peptidase_A24A_bac"/>
</dbReference>
<keyword evidence="5 9" id="KW-0812">Transmembrane</keyword>
<feature type="transmembrane region" description="Helical" evidence="10">
    <location>
        <begin position="174"/>
        <end position="192"/>
    </location>
</feature>
<keyword evidence="7 10" id="KW-0472">Membrane</keyword>
<comment type="caution">
    <text evidence="13">The sequence shown here is derived from an EMBL/GenBank/DDBJ whole genome shotgun (WGS) entry which is preliminary data.</text>
</comment>
<feature type="transmembrane region" description="Helical" evidence="10">
    <location>
        <begin position="6"/>
        <end position="29"/>
    </location>
</feature>
<dbReference type="Pfam" id="PF01478">
    <property type="entry name" value="Peptidase_A24"/>
    <property type="match status" value="1"/>
</dbReference>
<dbReference type="InterPro" id="IPR010627">
    <property type="entry name" value="Prepilin_pept_A24_N"/>
</dbReference>
<name>A0A927FE61_9BURK</name>
<dbReference type="InterPro" id="IPR000045">
    <property type="entry name" value="Prepilin_IV_endopep_pep"/>
</dbReference>
<dbReference type="RefSeq" id="WP_191817880.1">
    <property type="nucleotide sequence ID" value="NZ_JACYFT010000001.1"/>
</dbReference>
<proteinExistence type="inferred from homology"/>